<dbReference type="GO" id="GO:0008270">
    <property type="term" value="F:zinc ion binding"/>
    <property type="evidence" value="ECO:0007669"/>
    <property type="project" value="UniProtKB-KW"/>
</dbReference>
<name>H3B2H1_LATCH</name>
<dbReference type="EMBL" id="AFYH01127461">
    <property type="status" value="NOT_ANNOTATED_CDS"/>
    <property type="molecule type" value="Genomic_DNA"/>
</dbReference>
<dbReference type="SMART" id="SM00225">
    <property type="entry name" value="BTB"/>
    <property type="match status" value="1"/>
</dbReference>
<dbReference type="eggNOG" id="KOG1721">
    <property type="taxonomic scope" value="Eukaryota"/>
</dbReference>
<dbReference type="OMA" id="SPEHHEL"/>
<organism evidence="9 10">
    <name type="scientific">Latimeria chalumnae</name>
    <name type="common">Coelacanth</name>
    <dbReference type="NCBI Taxonomy" id="7897"/>
    <lineage>
        <taxon>Eukaryota</taxon>
        <taxon>Metazoa</taxon>
        <taxon>Chordata</taxon>
        <taxon>Craniata</taxon>
        <taxon>Vertebrata</taxon>
        <taxon>Euteleostomi</taxon>
        <taxon>Coelacanthiformes</taxon>
        <taxon>Coelacanthidae</taxon>
        <taxon>Latimeria</taxon>
    </lineage>
</organism>
<accession>H3B2H1</accession>
<feature type="domain" description="C2H2-type" evidence="8">
    <location>
        <begin position="405"/>
        <end position="438"/>
    </location>
</feature>
<gene>
    <name evidence="9" type="primary">ZBTB7B</name>
</gene>
<evidence type="ECO:0000256" key="5">
    <source>
        <dbReference type="PROSITE-ProRule" id="PRU00042"/>
    </source>
</evidence>
<dbReference type="InterPro" id="IPR013087">
    <property type="entry name" value="Znf_C2H2_type"/>
</dbReference>
<dbReference type="PANTHER" id="PTHR46105:SF4">
    <property type="entry name" value="ZINC FINGER AND BTB DOMAIN-CONTAINING PROTEIN 7B"/>
    <property type="match status" value="1"/>
</dbReference>
<dbReference type="PROSITE" id="PS00028">
    <property type="entry name" value="ZINC_FINGER_C2H2_1"/>
    <property type="match status" value="3"/>
</dbReference>
<dbReference type="PANTHER" id="PTHR46105">
    <property type="entry name" value="AGAP004733-PA"/>
    <property type="match status" value="1"/>
</dbReference>
<dbReference type="FunFam" id="3.30.160.60:FF:000115">
    <property type="entry name" value="Zinc finger and BTB domain containing 7C"/>
    <property type="match status" value="1"/>
</dbReference>
<evidence type="ECO:0000259" key="7">
    <source>
        <dbReference type="PROSITE" id="PS50097"/>
    </source>
</evidence>
<evidence type="ECO:0000256" key="2">
    <source>
        <dbReference type="ARBA" id="ARBA00022737"/>
    </source>
</evidence>
<evidence type="ECO:0000313" key="9">
    <source>
        <dbReference type="Ensembl" id="ENSLACP00000016092.1"/>
    </source>
</evidence>
<keyword evidence="1" id="KW-0479">Metal-binding</keyword>
<dbReference type="Pfam" id="PF00096">
    <property type="entry name" value="zf-C2H2"/>
    <property type="match status" value="2"/>
</dbReference>
<proteinExistence type="predicted"/>
<dbReference type="InterPro" id="IPR050457">
    <property type="entry name" value="ZnFinger_BTB_dom_contain"/>
</dbReference>
<feature type="domain" description="BTB" evidence="7">
    <location>
        <begin position="34"/>
        <end position="101"/>
    </location>
</feature>
<dbReference type="InParanoid" id="H3B2H1"/>
<dbReference type="AlphaFoldDB" id="H3B2H1"/>
<dbReference type="Ensembl" id="ENSLACT00000016203.1">
    <property type="protein sequence ID" value="ENSLACP00000016092.1"/>
    <property type="gene ID" value="ENSLACG00000014174.1"/>
</dbReference>
<dbReference type="Gene3D" id="3.30.710.10">
    <property type="entry name" value="Potassium Channel Kv1.1, Chain A"/>
    <property type="match status" value="1"/>
</dbReference>
<evidence type="ECO:0000256" key="4">
    <source>
        <dbReference type="ARBA" id="ARBA00022833"/>
    </source>
</evidence>
<keyword evidence="4" id="KW-0862">Zinc</keyword>
<evidence type="ECO:0000259" key="8">
    <source>
        <dbReference type="PROSITE" id="PS50157"/>
    </source>
</evidence>
<keyword evidence="10" id="KW-1185">Reference proteome</keyword>
<dbReference type="PROSITE" id="PS50097">
    <property type="entry name" value="BTB"/>
    <property type="match status" value="1"/>
</dbReference>
<feature type="domain" description="C2H2-type" evidence="8">
    <location>
        <begin position="377"/>
        <end position="404"/>
    </location>
</feature>
<dbReference type="CDD" id="cd18327">
    <property type="entry name" value="BTB_POZ_ZBTB7B_ZBTB15"/>
    <property type="match status" value="1"/>
</dbReference>
<dbReference type="Pfam" id="PF00651">
    <property type="entry name" value="BTB"/>
    <property type="match status" value="1"/>
</dbReference>
<keyword evidence="2" id="KW-0677">Repeat</keyword>
<dbReference type="FunCoup" id="H3B2H1">
    <property type="interactions" value="541"/>
</dbReference>
<keyword evidence="3 5" id="KW-0863">Zinc-finger</keyword>
<evidence type="ECO:0000256" key="1">
    <source>
        <dbReference type="ARBA" id="ARBA00022723"/>
    </source>
</evidence>
<dbReference type="STRING" id="7897.ENSLACP00000016092"/>
<dbReference type="Gene3D" id="3.30.160.60">
    <property type="entry name" value="Classic Zinc Finger"/>
    <property type="match status" value="4"/>
</dbReference>
<dbReference type="HOGENOM" id="CLU_025627_0_0_1"/>
<feature type="region of interest" description="Disordered" evidence="6">
    <location>
        <begin position="220"/>
        <end position="253"/>
    </location>
</feature>
<dbReference type="GO" id="GO:0032502">
    <property type="term" value="P:developmental process"/>
    <property type="evidence" value="ECO:0007669"/>
    <property type="project" value="UniProtKB-ARBA"/>
</dbReference>
<dbReference type="GeneTree" id="ENSGT00940000160219"/>
<feature type="domain" description="C2H2-type" evidence="8">
    <location>
        <begin position="321"/>
        <end position="348"/>
    </location>
</feature>
<evidence type="ECO:0000256" key="3">
    <source>
        <dbReference type="ARBA" id="ARBA00022771"/>
    </source>
</evidence>
<dbReference type="GO" id="GO:0000978">
    <property type="term" value="F:RNA polymerase II cis-regulatory region sequence-specific DNA binding"/>
    <property type="evidence" value="ECO:0007669"/>
    <property type="project" value="TreeGrafter"/>
</dbReference>
<reference evidence="9" key="2">
    <citation type="submission" date="2025-08" db="UniProtKB">
        <authorList>
            <consortium name="Ensembl"/>
        </authorList>
    </citation>
    <scope>IDENTIFICATION</scope>
</reference>
<protein>
    <submittedName>
        <fullName evidence="9">Zinc finger and BTB domain containing 7B</fullName>
    </submittedName>
</protein>
<dbReference type="GO" id="GO:0010628">
    <property type="term" value="P:positive regulation of gene expression"/>
    <property type="evidence" value="ECO:0007669"/>
    <property type="project" value="TreeGrafter"/>
</dbReference>
<dbReference type="Proteomes" id="UP000008672">
    <property type="component" value="Unassembled WGS sequence"/>
</dbReference>
<dbReference type="GO" id="GO:0000981">
    <property type="term" value="F:DNA-binding transcription factor activity, RNA polymerase II-specific"/>
    <property type="evidence" value="ECO:0007669"/>
    <property type="project" value="TreeGrafter"/>
</dbReference>
<dbReference type="InterPro" id="IPR000210">
    <property type="entry name" value="BTB/POZ_dom"/>
</dbReference>
<evidence type="ECO:0000313" key="10">
    <source>
        <dbReference type="Proteomes" id="UP000008672"/>
    </source>
</evidence>
<feature type="domain" description="C2H2-type" evidence="8">
    <location>
        <begin position="349"/>
        <end position="376"/>
    </location>
</feature>
<reference evidence="10" key="1">
    <citation type="submission" date="2011-08" db="EMBL/GenBank/DDBJ databases">
        <title>The draft genome of Latimeria chalumnae.</title>
        <authorList>
            <person name="Di Palma F."/>
            <person name="Alfoldi J."/>
            <person name="Johnson J."/>
            <person name="Berlin A."/>
            <person name="Gnerre S."/>
            <person name="Jaffe D."/>
            <person name="MacCallum I."/>
            <person name="Young S."/>
            <person name="Walker B.J."/>
            <person name="Lander E."/>
            <person name="Lindblad-Toh K."/>
        </authorList>
    </citation>
    <scope>NUCLEOTIDE SEQUENCE [LARGE SCALE GENOMIC DNA]</scope>
    <source>
        <strain evidence="10">Wild caught</strain>
    </source>
</reference>
<dbReference type="FunFam" id="3.30.160.60:FF:000202">
    <property type="entry name" value="Zinc finger protein 574"/>
    <property type="match status" value="1"/>
</dbReference>
<dbReference type="FunFam" id="3.30.160.60:FF:000673">
    <property type="entry name" value="Zinc finger and BTB domain-containing 7B"/>
    <property type="match status" value="1"/>
</dbReference>
<dbReference type="InterPro" id="IPR036236">
    <property type="entry name" value="Znf_C2H2_sf"/>
</dbReference>
<dbReference type="InterPro" id="IPR011333">
    <property type="entry name" value="SKP1/BTB/POZ_sf"/>
</dbReference>
<sequence>MGTTEDGLIGIPFPEHSNELLSSLNEQRHKGLLCDVTIKTRGLEYRTHRAVLAACSQYFKKLFTCGTMAGQQDVCELDFVEPEVMGALLEFAYTATLTISSSNMREMLHAAQMLEIQCVMDACADILRSSGGCVSAPEPPVMAHGEQNSYEKNKQYLDCFAAVTNGICNDDGYTRGVIIKKRQEGGGYKKRQKFLRNFRSAEKKLIPEGELPPAMLNDFPYPPKTEERYSPIANPRDADPASMPISENSNHRHQYLPDSLYNEEQRPPLHYPQASPEQPLLTDEETVEPGSYWGPTNDPEINPTLSNPDKLVRKRRSQMPQECPVCHKIIHGAGKLPRHMRTHTGEKPFACEECGVRFTRNDKLKIHMRKHTGERPYSCDHCEARFLHSYDLKNHMYLHTGDRPFECTLCHKAFAREDHLQRHLKGQNCLEVRTRKRRRDDDFKEGDY</sequence>
<evidence type="ECO:0000256" key="6">
    <source>
        <dbReference type="SAM" id="MobiDB-lite"/>
    </source>
</evidence>
<dbReference type="SMART" id="SM00355">
    <property type="entry name" value="ZnF_C2H2"/>
    <property type="match status" value="4"/>
</dbReference>
<dbReference type="SUPFAM" id="SSF57667">
    <property type="entry name" value="beta-beta-alpha zinc fingers"/>
    <property type="match status" value="2"/>
</dbReference>
<dbReference type="SUPFAM" id="SSF54695">
    <property type="entry name" value="POZ domain"/>
    <property type="match status" value="1"/>
</dbReference>
<dbReference type="PROSITE" id="PS50157">
    <property type="entry name" value="ZINC_FINGER_C2H2_2"/>
    <property type="match status" value="4"/>
</dbReference>
<reference evidence="9" key="3">
    <citation type="submission" date="2025-09" db="UniProtKB">
        <authorList>
            <consortium name="Ensembl"/>
        </authorList>
    </citation>
    <scope>IDENTIFICATION</scope>
</reference>